<evidence type="ECO:0000256" key="6">
    <source>
        <dbReference type="SAM" id="Phobius"/>
    </source>
</evidence>
<evidence type="ECO:0000256" key="4">
    <source>
        <dbReference type="ARBA" id="ARBA00023004"/>
    </source>
</evidence>
<keyword evidence="6" id="KW-0812">Transmembrane</keyword>
<name>A0ABR1QLB2_9PEZI</name>
<evidence type="ECO:0000313" key="8">
    <source>
        <dbReference type="Proteomes" id="UP001391051"/>
    </source>
</evidence>
<dbReference type="PANTHER" id="PTHR24305:SF166">
    <property type="entry name" value="CYTOCHROME P450 12A4, MITOCHONDRIAL-RELATED"/>
    <property type="match status" value="1"/>
</dbReference>
<dbReference type="Gene3D" id="1.10.630.10">
    <property type="entry name" value="Cytochrome P450"/>
    <property type="match status" value="1"/>
</dbReference>
<comment type="similarity">
    <text evidence="1">Belongs to the cytochrome P450 family.</text>
</comment>
<dbReference type="Proteomes" id="UP001391051">
    <property type="component" value="Unassembled WGS sequence"/>
</dbReference>
<protein>
    <submittedName>
        <fullName evidence="7">Cytochrome P450</fullName>
    </submittedName>
</protein>
<evidence type="ECO:0000313" key="7">
    <source>
        <dbReference type="EMBL" id="KAK7959134.1"/>
    </source>
</evidence>
<feature type="transmembrane region" description="Helical" evidence="6">
    <location>
        <begin position="21"/>
        <end position="43"/>
    </location>
</feature>
<accession>A0ABR1QLB2</accession>
<keyword evidence="8" id="KW-1185">Reference proteome</keyword>
<evidence type="ECO:0000256" key="1">
    <source>
        <dbReference type="ARBA" id="ARBA00010617"/>
    </source>
</evidence>
<keyword evidence="4" id="KW-0408">Iron</keyword>
<keyword evidence="6" id="KW-1133">Transmembrane helix</keyword>
<dbReference type="PRINTS" id="PR00385">
    <property type="entry name" value="P450"/>
</dbReference>
<keyword evidence="3" id="KW-0479">Metal-binding</keyword>
<feature type="region of interest" description="Disordered" evidence="5">
    <location>
        <begin position="222"/>
        <end position="252"/>
    </location>
</feature>
<proteinExistence type="inferred from homology"/>
<comment type="caution">
    <text evidence="7">The sequence shown here is derived from an EMBL/GenBank/DDBJ whole genome shotgun (WGS) entry which is preliminary data.</text>
</comment>
<reference evidence="7 8" key="1">
    <citation type="submission" date="2023-01" db="EMBL/GenBank/DDBJ databases">
        <title>Analysis of 21 Apiospora genomes using comparative genomics revels a genus with tremendous synthesis potential of carbohydrate active enzymes and secondary metabolites.</title>
        <authorList>
            <person name="Sorensen T."/>
        </authorList>
    </citation>
    <scope>NUCLEOTIDE SEQUENCE [LARGE SCALE GENOMIC DNA]</scope>
    <source>
        <strain evidence="7 8">CBS 24483</strain>
    </source>
</reference>
<evidence type="ECO:0000256" key="2">
    <source>
        <dbReference type="ARBA" id="ARBA00022617"/>
    </source>
</evidence>
<dbReference type="EMBL" id="JAQQWE010000003">
    <property type="protein sequence ID" value="KAK7959134.1"/>
    <property type="molecule type" value="Genomic_DNA"/>
</dbReference>
<evidence type="ECO:0000256" key="5">
    <source>
        <dbReference type="SAM" id="MobiDB-lite"/>
    </source>
</evidence>
<dbReference type="GeneID" id="92073272"/>
<organism evidence="7 8">
    <name type="scientific">Apiospora aurea</name>
    <dbReference type="NCBI Taxonomy" id="335848"/>
    <lineage>
        <taxon>Eukaryota</taxon>
        <taxon>Fungi</taxon>
        <taxon>Dikarya</taxon>
        <taxon>Ascomycota</taxon>
        <taxon>Pezizomycotina</taxon>
        <taxon>Sordariomycetes</taxon>
        <taxon>Xylariomycetidae</taxon>
        <taxon>Amphisphaeriales</taxon>
        <taxon>Apiosporaceae</taxon>
        <taxon>Apiospora</taxon>
    </lineage>
</organism>
<dbReference type="RefSeq" id="XP_066702837.1">
    <property type="nucleotide sequence ID" value="XM_066840210.1"/>
</dbReference>
<dbReference type="InterPro" id="IPR036396">
    <property type="entry name" value="Cyt_P450_sf"/>
</dbReference>
<keyword evidence="6" id="KW-0472">Membrane</keyword>
<dbReference type="InterPro" id="IPR001128">
    <property type="entry name" value="Cyt_P450"/>
</dbReference>
<keyword evidence="2" id="KW-0349">Heme</keyword>
<gene>
    <name evidence="7" type="ORF">PG986_003988</name>
</gene>
<evidence type="ECO:0000256" key="3">
    <source>
        <dbReference type="ARBA" id="ARBA00022723"/>
    </source>
</evidence>
<dbReference type="PANTHER" id="PTHR24305">
    <property type="entry name" value="CYTOCHROME P450"/>
    <property type="match status" value="1"/>
</dbReference>
<dbReference type="Pfam" id="PF00067">
    <property type="entry name" value="p450"/>
    <property type="match status" value="1"/>
</dbReference>
<dbReference type="InterPro" id="IPR050121">
    <property type="entry name" value="Cytochrome_P450_monoxygenase"/>
</dbReference>
<sequence>MENKLPRKWTNSLMRFGFKAADTLTILWRLLPKALVTGMLSAWLISHVTPPTTNFMLRGVYPYLWSVTLVFAVLGFDALVIYPRMRDPLRTLSNTSRCATMMVESPRGKSALEAMKDYPDAPLIRVEGRYVVLAAGHDALRDILSTHASDFEKPWPVRSFLARPLGWGVIVQEGSLHHRQRRILNPAFHVGKIRMLYGLMWSKVLIFAQQLQLILGEDSAKRSEDGWAEPPHTRHHRPRRHGAGLPVPDQPREQHLGRLPGAAAPSFGRMIFAGLNFTLPQWVVRLLPLSSNRILDEISAFLKQTCGEILDGKKREIAEGKNTLPDYSILKRIIEADGLSDDEIKDQMLTFLAAGHETTAGALTWACYLCATNPEIQRKLRAEIHSRLEYGVDWDVLESMPYLNGFCEEVLRLYPTVPVTVREAQRETTVAGYRVPQRTLFMIVPYATNRNPCAWGADADAVVPERWIDTDPATGVTRPNKTGGTTSNFASLTFLHGPRACIGQDFAKAELRCAVAGLVGGFEVRLRKDQEEPRISGVITAKAEGA</sequence>
<feature type="transmembrane region" description="Helical" evidence="6">
    <location>
        <begin position="63"/>
        <end position="82"/>
    </location>
</feature>
<dbReference type="SUPFAM" id="SSF48264">
    <property type="entry name" value="Cytochrome P450"/>
    <property type="match status" value="1"/>
</dbReference>
<feature type="compositionally biased region" description="Basic residues" evidence="5">
    <location>
        <begin position="233"/>
        <end position="242"/>
    </location>
</feature>
<dbReference type="InterPro" id="IPR002401">
    <property type="entry name" value="Cyt_P450_E_grp-I"/>
</dbReference>
<dbReference type="PRINTS" id="PR00463">
    <property type="entry name" value="EP450I"/>
</dbReference>